<reference evidence="2 3" key="1">
    <citation type="submission" date="2016-03" db="EMBL/GenBank/DDBJ databases">
        <title>EvidentialGene: Evidence-directed Construction of Genes on Genomes.</title>
        <authorList>
            <person name="Gilbert D.G."/>
            <person name="Choi J.-H."/>
            <person name="Mockaitis K."/>
            <person name="Colbourne J."/>
            <person name="Pfrender M."/>
        </authorList>
    </citation>
    <scope>NUCLEOTIDE SEQUENCE [LARGE SCALE GENOMIC DNA]</scope>
    <source>
        <strain evidence="2 3">Xinb3</strain>
        <tissue evidence="2">Complete organism</tissue>
    </source>
</reference>
<evidence type="ECO:0000313" key="3">
    <source>
        <dbReference type="Proteomes" id="UP000076858"/>
    </source>
</evidence>
<dbReference type="AlphaFoldDB" id="A0A164GNB4"/>
<dbReference type="PANTHER" id="PTHR33053">
    <property type="entry name" value="PROTEIN, PUTATIVE-RELATED"/>
    <property type="match status" value="1"/>
</dbReference>
<organism evidence="2 3">
    <name type="scientific">Daphnia magna</name>
    <dbReference type="NCBI Taxonomy" id="35525"/>
    <lineage>
        <taxon>Eukaryota</taxon>
        <taxon>Metazoa</taxon>
        <taxon>Ecdysozoa</taxon>
        <taxon>Arthropoda</taxon>
        <taxon>Crustacea</taxon>
        <taxon>Branchiopoda</taxon>
        <taxon>Diplostraca</taxon>
        <taxon>Cladocera</taxon>
        <taxon>Anomopoda</taxon>
        <taxon>Daphniidae</taxon>
        <taxon>Daphnia</taxon>
    </lineage>
</organism>
<keyword evidence="3" id="KW-1185">Reference proteome</keyword>
<dbReference type="OrthoDB" id="6359149at2759"/>
<proteinExistence type="predicted"/>
<feature type="region of interest" description="Disordered" evidence="1">
    <location>
        <begin position="350"/>
        <end position="377"/>
    </location>
</feature>
<dbReference type="PANTHER" id="PTHR33053:SF9">
    <property type="entry name" value="AGAP000105-PA"/>
    <property type="match status" value="1"/>
</dbReference>
<evidence type="ECO:0000256" key="1">
    <source>
        <dbReference type="SAM" id="MobiDB-lite"/>
    </source>
</evidence>
<sequence length="421" mass="47965">MLCSIHGYKESKVVIIGIYHGLKKPANVNDFLSDFVCEAIKVLQEGLKYDGRVLEVQIAALVCYAPARCMVTSAVSHNGYFSCHKCETKEVWARTVLSACGGRVEYPEVNAPLRSDASVRAGSQAGHHNIKKERSIIEKLPIDLVKAVPIDYMNNVCIGVQKSCYAFVFIKEYCPVKFPRKTRTLDDFPHLKANEHRNHLLYFLPVALKGVISKKIRQYVVELFFSFKRFTHAWQNLRDNERTLEAFRTRLISEQRSLNLEVATQRSNNQEITTTIPPPPTTPAVNGEANAALFGQYGNKGNNSRSGRYQGGRNRSNTDRESKNRSEAIYSYCGKHYHYRFECKQRIANESVKPEHNKRRREDDDNPPPGPSHHKSEISLVSPCYFIEPSLGDFFLDSGCSRHKSNERSYFKDLRLLPPNS</sequence>
<dbReference type="Proteomes" id="UP000076858">
    <property type="component" value="Unassembled WGS sequence"/>
</dbReference>
<name>A0A164GNB4_9CRUS</name>
<gene>
    <name evidence="2" type="ORF">APZ42_005100</name>
</gene>
<dbReference type="EMBL" id="LRGB01014579">
    <property type="protein sequence ID" value="KZR99151.1"/>
    <property type="molecule type" value="Genomic_DNA"/>
</dbReference>
<feature type="compositionally biased region" description="Basic and acidic residues" evidence="1">
    <location>
        <begin position="350"/>
        <end position="363"/>
    </location>
</feature>
<evidence type="ECO:0000313" key="2">
    <source>
        <dbReference type="EMBL" id="KZR99151.1"/>
    </source>
</evidence>
<protein>
    <submittedName>
        <fullName evidence="2">Uncharacterized protein</fullName>
    </submittedName>
</protein>
<accession>A0A164GNB4</accession>
<feature type="region of interest" description="Disordered" evidence="1">
    <location>
        <begin position="263"/>
        <end position="324"/>
    </location>
</feature>
<comment type="caution">
    <text evidence="2">The sequence shown here is derived from an EMBL/GenBank/DDBJ whole genome shotgun (WGS) entry which is preliminary data.</text>
</comment>